<evidence type="ECO:0000313" key="2">
    <source>
        <dbReference type="Proteomes" id="UP000308707"/>
    </source>
</evidence>
<protein>
    <recommendedName>
        <fullName evidence="3">Lipoprotein</fullName>
    </recommendedName>
</protein>
<proteinExistence type="predicted"/>
<dbReference type="RefSeq" id="WP_137266697.1">
    <property type="nucleotide sequence ID" value="NZ_SZUA01000002.1"/>
</dbReference>
<accession>A0A4U5JQS7</accession>
<dbReference type="EMBL" id="SZUA01000002">
    <property type="protein sequence ID" value="TKR30267.1"/>
    <property type="molecule type" value="Genomic_DNA"/>
</dbReference>
<name>A0A4U5JQS7_9GAMM</name>
<dbReference type="Proteomes" id="UP000308707">
    <property type="component" value="Unassembled WGS sequence"/>
</dbReference>
<evidence type="ECO:0008006" key="3">
    <source>
        <dbReference type="Google" id="ProtNLM"/>
    </source>
</evidence>
<sequence>MKKLHTFNLILGAGASLLVGGCQRPLHADSAVLNGAVPRCRVILSEARAEYREVAKKECEAVTTPEQRKRSAGCAIMDYMRFCSDAVIAGRGLAEPPVERIEK</sequence>
<comment type="caution">
    <text evidence="1">The sequence shown here is derived from an EMBL/GenBank/DDBJ whole genome shotgun (WGS) entry which is preliminary data.</text>
</comment>
<dbReference type="PROSITE" id="PS51257">
    <property type="entry name" value="PROKAR_LIPOPROTEIN"/>
    <property type="match status" value="1"/>
</dbReference>
<reference evidence="1 2" key="1">
    <citation type="submission" date="2019-04" db="EMBL/GenBank/DDBJ databases">
        <title>Reference strain of H23.</title>
        <authorList>
            <person name="Luo X."/>
        </authorList>
    </citation>
    <scope>NUCLEOTIDE SEQUENCE [LARGE SCALE GENOMIC DNA]</scope>
    <source>
        <strain evidence="1 2">H23</strain>
    </source>
</reference>
<organism evidence="1 2">
    <name type="scientific">Luteimonas gilva</name>
    <dbReference type="NCBI Taxonomy" id="2572684"/>
    <lineage>
        <taxon>Bacteria</taxon>
        <taxon>Pseudomonadati</taxon>
        <taxon>Pseudomonadota</taxon>
        <taxon>Gammaproteobacteria</taxon>
        <taxon>Lysobacterales</taxon>
        <taxon>Lysobacteraceae</taxon>
        <taxon>Luteimonas</taxon>
    </lineage>
</organism>
<gene>
    <name evidence="1" type="ORF">FCE95_09010</name>
</gene>
<dbReference type="AlphaFoldDB" id="A0A4U5JQS7"/>
<evidence type="ECO:0000313" key="1">
    <source>
        <dbReference type="EMBL" id="TKR30267.1"/>
    </source>
</evidence>
<keyword evidence="2" id="KW-1185">Reference proteome</keyword>